<dbReference type="EMBL" id="JBHLWO010000001">
    <property type="protein sequence ID" value="MFC0316909.1"/>
    <property type="molecule type" value="Genomic_DNA"/>
</dbReference>
<protein>
    <submittedName>
        <fullName evidence="9">ABC transporter permease</fullName>
    </submittedName>
</protein>
<evidence type="ECO:0000313" key="9">
    <source>
        <dbReference type="EMBL" id="MFC0316909.1"/>
    </source>
</evidence>
<keyword evidence="2" id="KW-1003">Cell membrane</keyword>
<keyword evidence="4 6" id="KW-1133">Transmembrane helix</keyword>
<evidence type="ECO:0000256" key="3">
    <source>
        <dbReference type="ARBA" id="ARBA00022692"/>
    </source>
</evidence>
<dbReference type="InterPro" id="IPR003838">
    <property type="entry name" value="ABC3_permease_C"/>
</dbReference>
<evidence type="ECO:0000259" key="8">
    <source>
        <dbReference type="Pfam" id="PF12704"/>
    </source>
</evidence>
<organism evidence="9 10">
    <name type="scientific">Olivibacter oleidegradans</name>
    <dbReference type="NCBI Taxonomy" id="760123"/>
    <lineage>
        <taxon>Bacteria</taxon>
        <taxon>Pseudomonadati</taxon>
        <taxon>Bacteroidota</taxon>
        <taxon>Sphingobacteriia</taxon>
        <taxon>Sphingobacteriales</taxon>
        <taxon>Sphingobacteriaceae</taxon>
        <taxon>Olivibacter</taxon>
    </lineage>
</organism>
<evidence type="ECO:0000256" key="2">
    <source>
        <dbReference type="ARBA" id="ARBA00022475"/>
    </source>
</evidence>
<evidence type="ECO:0000259" key="7">
    <source>
        <dbReference type="Pfam" id="PF02687"/>
    </source>
</evidence>
<feature type="transmembrane region" description="Helical" evidence="6">
    <location>
        <begin position="336"/>
        <end position="358"/>
    </location>
</feature>
<dbReference type="Pfam" id="PF12704">
    <property type="entry name" value="MacB_PCD"/>
    <property type="match status" value="2"/>
</dbReference>
<feature type="transmembrane region" description="Helical" evidence="6">
    <location>
        <begin position="423"/>
        <end position="447"/>
    </location>
</feature>
<dbReference type="InterPro" id="IPR050250">
    <property type="entry name" value="Macrolide_Exporter_MacB"/>
</dbReference>
<proteinExistence type="predicted"/>
<dbReference type="PANTHER" id="PTHR30572:SF18">
    <property type="entry name" value="ABC-TYPE MACROLIDE FAMILY EXPORT SYSTEM PERMEASE COMPONENT 2"/>
    <property type="match status" value="1"/>
</dbReference>
<name>A0ABV6HDE1_9SPHI</name>
<feature type="domain" description="ABC3 transporter permease C-terminal" evidence="7">
    <location>
        <begin position="291"/>
        <end position="407"/>
    </location>
</feature>
<dbReference type="RefSeq" id="WP_377476452.1">
    <property type="nucleotide sequence ID" value="NZ_JBHLWO010000001.1"/>
</dbReference>
<evidence type="ECO:0000256" key="1">
    <source>
        <dbReference type="ARBA" id="ARBA00004651"/>
    </source>
</evidence>
<reference evidence="9 10" key="1">
    <citation type="submission" date="2024-09" db="EMBL/GenBank/DDBJ databases">
        <authorList>
            <person name="Sun Q."/>
            <person name="Mori K."/>
        </authorList>
    </citation>
    <scope>NUCLEOTIDE SEQUENCE [LARGE SCALE GENOMIC DNA]</scope>
    <source>
        <strain evidence="9 10">CCM 7765</strain>
    </source>
</reference>
<comment type="subcellular location">
    <subcellularLocation>
        <location evidence="1">Cell membrane</location>
        <topology evidence="1">Multi-pass membrane protein</topology>
    </subcellularLocation>
</comment>
<feature type="transmembrane region" description="Helical" evidence="6">
    <location>
        <begin position="722"/>
        <end position="742"/>
    </location>
</feature>
<feature type="domain" description="ABC3 transporter permease C-terminal" evidence="7">
    <location>
        <begin position="674"/>
        <end position="786"/>
    </location>
</feature>
<keyword evidence="10" id="KW-1185">Reference proteome</keyword>
<evidence type="ECO:0000256" key="6">
    <source>
        <dbReference type="SAM" id="Phobius"/>
    </source>
</evidence>
<gene>
    <name evidence="9" type="ORF">ACFFI0_01265</name>
</gene>
<feature type="domain" description="MacB-like periplasmic core" evidence="8">
    <location>
        <begin position="435"/>
        <end position="636"/>
    </location>
</feature>
<evidence type="ECO:0000313" key="10">
    <source>
        <dbReference type="Proteomes" id="UP001589774"/>
    </source>
</evidence>
<feature type="transmembrane region" description="Helical" evidence="6">
    <location>
        <begin position="378"/>
        <end position="402"/>
    </location>
</feature>
<sequence length="793" mass="88946">MIKNYLKTAWRNLAKSKGYSAINIGGLAVGMAVVMLIGLWVYDELTFNTYHKNYDRIAQVMQHANFNGKIGTQTANPALMGPELRAKYGSDFKYVVQASWNFNPLLSIGDKRINQEGIYFEKDAPDMLSLHMLKGSRAGLHDPHSILLSASAAEALFGDEDPMGKTITLDRSQQVKVTGVYDDLPSNSSFANVKVILPWSLWLIQNPWASQMEQPWSSNFSQTFVQITEKGDMESISSKIKNVKMDNVRDEDQKAEWVVFLQPMSKWNLYNEFRNGVNTGGGIRYVRLFGLIGGFVLILACINFMNLATARSEKQAKEVGIRKTVGSHRWQLIGRFFAESYITVLIAFVLSLLLVVLFLPAFNEVAGKKIGLPWLNPIFWTASLVFVFITGLLAGSYPAFYLSSFQPLKVLKGTFKVGRFASVPRRVLVVIQFTVSVMLIIGTIIVYQQIQHAKARPVGYTKNGLVNLSFQNELRKHFEAFRTELKNSGAIEEMAGAVPVTGVWNSNGGFEWEGKDPDLATDFPNNSVSYDFGKTIQWKIKAGRDFSRDMATDSSAFIINESAARFMGLEDPVGKTIRQGDDRFTVIGVVDDILQESPFFPVRPTFYHLDTYDAMVNIVLRLNPKQNPSQSISTIENIWKKYVDDVPFEYSFVDEAFGDKFKTEERIGKLSSYFAVLAIFISCLGLFGMASFVAEQRTKEIGIRKVLGASVANLLRLLSKEFVLLVTISCIIAVPVAWYYLGQWLSNYDYRVEISWLVFIAAAVLALIITLFTVGFQAIKAATANPVRSLRNE</sequence>
<keyword evidence="3 6" id="KW-0812">Transmembrane</keyword>
<dbReference type="PANTHER" id="PTHR30572">
    <property type="entry name" value="MEMBRANE COMPONENT OF TRANSPORTER-RELATED"/>
    <property type="match status" value="1"/>
</dbReference>
<dbReference type="InterPro" id="IPR025857">
    <property type="entry name" value="MacB_PCD"/>
</dbReference>
<feature type="domain" description="MacB-like periplasmic core" evidence="8">
    <location>
        <begin position="20"/>
        <end position="242"/>
    </location>
</feature>
<feature type="transmembrane region" description="Helical" evidence="6">
    <location>
        <begin position="754"/>
        <end position="779"/>
    </location>
</feature>
<feature type="transmembrane region" description="Helical" evidence="6">
    <location>
        <begin position="21"/>
        <end position="42"/>
    </location>
</feature>
<keyword evidence="5 6" id="KW-0472">Membrane</keyword>
<evidence type="ECO:0000256" key="5">
    <source>
        <dbReference type="ARBA" id="ARBA00023136"/>
    </source>
</evidence>
<dbReference type="Pfam" id="PF02687">
    <property type="entry name" value="FtsX"/>
    <property type="match status" value="2"/>
</dbReference>
<dbReference type="Proteomes" id="UP001589774">
    <property type="component" value="Unassembled WGS sequence"/>
</dbReference>
<feature type="transmembrane region" description="Helical" evidence="6">
    <location>
        <begin position="673"/>
        <end position="694"/>
    </location>
</feature>
<comment type="caution">
    <text evidence="9">The sequence shown here is derived from an EMBL/GenBank/DDBJ whole genome shotgun (WGS) entry which is preliminary data.</text>
</comment>
<accession>A0ABV6HDE1</accession>
<feature type="transmembrane region" description="Helical" evidence="6">
    <location>
        <begin position="288"/>
        <end position="308"/>
    </location>
</feature>
<evidence type="ECO:0000256" key="4">
    <source>
        <dbReference type="ARBA" id="ARBA00022989"/>
    </source>
</evidence>